<gene>
    <name evidence="1" type="ORF">B0H63DRAFT_455632</name>
</gene>
<dbReference type="AlphaFoldDB" id="A0AAE0N1L7"/>
<evidence type="ECO:0000313" key="1">
    <source>
        <dbReference type="EMBL" id="KAK3367541.1"/>
    </source>
</evidence>
<reference evidence="1" key="1">
    <citation type="journal article" date="2023" name="Mol. Phylogenet. Evol.">
        <title>Genome-scale phylogeny and comparative genomics of the fungal order Sordariales.</title>
        <authorList>
            <person name="Hensen N."/>
            <person name="Bonometti L."/>
            <person name="Westerberg I."/>
            <person name="Brannstrom I.O."/>
            <person name="Guillou S."/>
            <person name="Cros-Aarteil S."/>
            <person name="Calhoun S."/>
            <person name="Haridas S."/>
            <person name="Kuo A."/>
            <person name="Mondo S."/>
            <person name="Pangilinan J."/>
            <person name="Riley R."/>
            <person name="LaButti K."/>
            <person name="Andreopoulos B."/>
            <person name="Lipzen A."/>
            <person name="Chen C."/>
            <person name="Yan M."/>
            <person name="Daum C."/>
            <person name="Ng V."/>
            <person name="Clum A."/>
            <person name="Steindorff A."/>
            <person name="Ohm R.A."/>
            <person name="Martin F."/>
            <person name="Silar P."/>
            <person name="Natvig D.O."/>
            <person name="Lalanne C."/>
            <person name="Gautier V."/>
            <person name="Ament-Velasquez S.L."/>
            <person name="Kruys A."/>
            <person name="Hutchinson M.I."/>
            <person name="Powell A.J."/>
            <person name="Barry K."/>
            <person name="Miller A.N."/>
            <person name="Grigoriev I.V."/>
            <person name="Debuchy R."/>
            <person name="Gladieux P."/>
            <person name="Hiltunen Thoren M."/>
            <person name="Johannesson H."/>
        </authorList>
    </citation>
    <scope>NUCLEOTIDE SEQUENCE</scope>
    <source>
        <strain evidence="1">CBS 232.78</strain>
    </source>
</reference>
<sequence length="258" mass="28812">MLQSSSSGFMCSMAHRAGPKPFEEEVEARVLVAHRRRELRLQRDEPAVLVCSATVTAAHATRSANVAEDPPAEGVWHMHTNAALFPESMRFNQNSWLGQPTVNAGADPLVAGGVRLQKTRPLSHYMKAFSGGTRGNFGAVISITFATLFRRHELRLHHSTYFQRDVKVHMGKFLARPKHDSKTSFKELPVVVLHLPGVVVYDGMEYIHSLDVQVVPVGAQVLGKANMLMLHWEKFHLPKRHGQQIDGHSTIPSYLIPF</sequence>
<evidence type="ECO:0000313" key="2">
    <source>
        <dbReference type="Proteomes" id="UP001285441"/>
    </source>
</evidence>
<proteinExistence type="predicted"/>
<accession>A0AAE0N1L7</accession>
<keyword evidence="2" id="KW-1185">Reference proteome</keyword>
<name>A0AAE0N1L7_9PEZI</name>
<protein>
    <submittedName>
        <fullName evidence="1">Uncharacterized protein</fullName>
    </submittedName>
</protein>
<comment type="caution">
    <text evidence="1">The sequence shown here is derived from an EMBL/GenBank/DDBJ whole genome shotgun (WGS) entry which is preliminary data.</text>
</comment>
<reference evidence="1" key="2">
    <citation type="submission" date="2023-06" db="EMBL/GenBank/DDBJ databases">
        <authorList>
            <consortium name="Lawrence Berkeley National Laboratory"/>
            <person name="Haridas S."/>
            <person name="Hensen N."/>
            <person name="Bonometti L."/>
            <person name="Westerberg I."/>
            <person name="Brannstrom I.O."/>
            <person name="Guillou S."/>
            <person name="Cros-Aarteil S."/>
            <person name="Calhoun S."/>
            <person name="Kuo A."/>
            <person name="Mondo S."/>
            <person name="Pangilinan J."/>
            <person name="Riley R."/>
            <person name="LaButti K."/>
            <person name="Andreopoulos B."/>
            <person name="Lipzen A."/>
            <person name="Chen C."/>
            <person name="Yanf M."/>
            <person name="Daum C."/>
            <person name="Ng V."/>
            <person name="Clum A."/>
            <person name="Steindorff A."/>
            <person name="Ohm R."/>
            <person name="Martin F."/>
            <person name="Silar P."/>
            <person name="Natvig D."/>
            <person name="Lalanne C."/>
            <person name="Gautier V."/>
            <person name="Ament-velasquez S.L."/>
            <person name="Kruys A."/>
            <person name="Hutchinson M.I."/>
            <person name="Powell A.J."/>
            <person name="Barry K."/>
            <person name="Miller A.N."/>
            <person name="Grigoriev I.V."/>
            <person name="Debuchy R."/>
            <person name="Gladieux P."/>
            <person name="Thoren M.H."/>
            <person name="Johannesson H."/>
        </authorList>
    </citation>
    <scope>NUCLEOTIDE SEQUENCE</scope>
    <source>
        <strain evidence="1">CBS 232.78</strain>
    </source>
</reference>
<organism evidence="1 2">
    <name type="scientific">Podospora didyma</name>
    <dbReference type="NCBI Taxonomy" id="330526"/>
    <lineage>
        <taxon>Eukaryota</taxon>
        <taxon>Fungi</taxon>
        <taxon>Dikarya</taxon>
        <taxon>Ascomycota</taxon>
        <taxon>Pezizomycotina</taxon>
        <taxon>Sordariomycetes</taxon>
        <taxon>Sordariomycetidae</taxon>
        <taxon>Sordariales</taxon>
        <taxon>Podosporaceae</taxon>
        <taxon>Podospora</taxon>
    </lineage>
</organism>
<dbReference type="EMBL" id="JAULSW010000011">
    <property type="protein sequence ID" value="KAK3367541.1"/>
    <property type="molecule type" value="Genomic_DNA"/>
</dbReference>
<dbReference type="Proteomes" id="UP001285441">
    <property type="component" value="Unassembled WGS sequence"/>
</dbReference>